<dbReference type="Proteomes" id="UP000601027">
    <property type="component" value="Unassembled WGS sequence"/>
</dbReference>
<dbReference type="Gene3D" id="3.40.50.150">
    <property type="entry name" value="Vaccinia Virus protein VP39"/>
    <property type="match status" value="1"/>
</dbReference>
<comment type="caution">
    <text evidence="2">The sequence shown here is derived from an EMBL/GenBank/DDBJ whole genome shotgun (WGS) entry which is preliminary data.</text>
</comment>
<dbReference type="GO" id="GO:0032259">
    <property type="term" value="P:methylation"/>
    <property type="evidence" value="ECO:0007669"/>
    <property type="project" value="UniProtKB-KW"/>
</dbReference>
<evidence type="ECO:0000313" key="2">
    <source>
        <dbReference type="EMBL" id="MBM0230444.1"/>
    </source>
</evidence>
<keyword evidence="2" id="KW-0808">Transferase</keyword>
<evidence type="ECO:0000313" key="3">
    <source>
        <dbReference type="Proteomes" id="UP000601027"/>
    </source>
</evidence>
<dbReference type="PANTHER" id="PTHR43861">
    <property type="entry name" value="TRANS-ACONITATE 2-METHYLTRANSFERASE-RELATED"/>
    <property type="match status" value="1"/>
</dbReference>
<reference evidence="2 3" key="1">
    <citation type="submission" date="2021-01" db="EMBL/GenBank/DDBJ databases">
        <title>Draft genome sequence of Micromonospora sp. strain STR1_7.</title>
        <authorList>
            <person name="Karlyshev A."/>
            <person name="Jawad R."/>
        </authorList>
    </citation>
    <scope>NUCLEOTIDE SEQUENCE [LARGE SCALE GENOMIC DNA]</scope>
    <source>
        <strain evidence="2 3">STR1-7</strain>
    </source>
</reference>
<protein>
    <submittedName>
        <fullName evidence="2">Methyltransferase domain-containing protein</fullName>
    </submittedName>
</protein>
<keyword evidence="3" id="KW-1185">Reference proteome</keyword>
<keyword evidence="2" id="KW-0489">Methyltransferase</keyword>
<dbReference type="InterPro" id="IPR025714">
    <property type="entry name" value="Methyltranfer_dom"/>
</dbReference>
<dbReference type="EMBL" id="JAEVHM010000001">
    <property type="protein sequence ID" value="MBM0230444.1"/>
    <property type="molecule type" value="Genomic_DNA"/>
</dbReference>
<feature type="domain" description="Methyltransferase" evidence="1">
    <location>
        <begin position="39"/>
        <end position="147"/>
    </location>
</feature>
<dbReference type="CDD" id="cd02440">
    <property type="entry name" value="AdoMet_MTases"/>
    <property type="match status" value="1"/>
</dbReference>
<organism evidence="2 3">
    <name type="scientific">Micromonospora parastrephiae</name>
    <dbReference type="NCBI Taxonomy" id="2806101"/>
    <lineage>
        <taxon>Bacteria</taxon>
        <taxon>Bacillati</taxon>
        <taxon>Actinomycetota</taxon>
        <taxon>Actinomycetes</taxon>
        <taxon>Micromonosporales</taxon>
        <taxon>Micromonosporaceae</taxon>
        <taxon>Micromonospora</taxon>
    </lineage>
</organism>
<name>A0ABS1XMF7_9ACTN</name>
<dbReference type="InterPro" id="IPR029063">
    <property type="entry name" value="SAM-dependent_MTases_sf"/>
</dbReference>
<gene>
    <name evidence="2" type="ORF">JNW91_00300</name>
</gene>
<proteinExistence type="predicted"/>
<dbReference type="Pfam" id="PF13847">
    <property type="entry name" value="Methyltransf_31"/>
    <property type="match status" value="1"/>
</dbReference>
<evidence type="ECO:0000259" key="1">
    <source>
        <dbReference type="Pfam" id="PF13847"/>
    </source>
</evidence>
<dbReference type="RefSeq" id="WP_203172924.1">
    <property type="nucleotide sequence ID" value="NZ_JAEVHM010000001.1"/>
</dbReference>
<sequence length="263" mass="28553">MTSTQQRNQISSSTPSRDLTKVFDPIATREFARIGVRTGQRALDVGAGAGSLTRYLAGLVGSSGRVVALDDDAKLLDPTAIVHVYERDLRHGLQLPAEAAPFDLINARCALAPLANRTELLDEMISLLKPGGWLVLGDIVYAQMWVHRAPSPEDAELLATVVHRVLDVLASQGVDLHWGDRAASLLLHAGMNHVHARTTARTWTGGGPGCQLYADNVHQLTDQLLHDGATAEDFDRFAELMADPMVVLRSYQFTSTIAQASDR</sequence>
<accession>A0ABS1XMF7</accession>
<dbReference type="GO" id="GO:0008168">
    <property type="term" value="F:methyltransferase activity"/>
    <property type="evidence" value="ECO:0007669"/>
    <property type="project" value="UniProtKB-KW"/>
</dbReference>
<dbReference type="SUPFAM" id="SSF53335">
    <property type="entry name" value="S-adenosyl-L-methionine-dependent methyltransferases"/>
    <property type="match status" value="1"/>
</dbReference>